<dbReference type="Proteomes" id="UP000008672">
    <property type="component" value="Unassembled WGS sequence"/>
</dbReference>
<keyword evidence="4" id="KW-1185">Reference proteome</keyword>
<dbReference type="PANTHER" id="PTHR22367:SF2">
    <property type="entry name" value="COILED-COIL DOMAIN-CONTAINING PROTEIN 14"/>
    <property type="match status" value="1"/>
</dbReference>
<dbReference type="PANTHER" id="PTHR22367">
    <property type="entry name" value="COILED-COIL DOMAIN-CONTAINING PROTEIN 14"/>
    <property type="match status" value="1"/>
</dbReference>
<feature type="coiled-coil region" evidence="1">
    <location>
        <begin position="483"/>
        <end position="538"/>
    </location>
</feature>
<dbReference type="GO" id="GO:0071539">
    <property type="term" value="P:protein localization to centrosome"/>
    <property type="evidence" value="ECO:0007669"/>
    <property type="project" value="TreeGrafter"/>
</dbReference>
<dbReference type="EMBL" id="AFYH01086732">
    <property type="status" value="NOT_ANNOTATED_CDS"/>
    <property type="molecule type" value="Genomic_DNA"/>
</dbReference>
<dbReference type="GO" id="GO:0034451">
    <property type="term" value="C:centriolar satellite"/>
    <property type="evidence" value="ECO:0007669"/>
    <property type="project" value="TreeGrafter"/>
</dbReference>
<feature type="region of interest" description="Disordered" evidence="2">
    <location>
        <begin position="75"/>
        <end position="141"/>
    </location>
</feature>
<protein>
    <submittedName>
        <fullName evidence="3">Coiled-coil domain containing 14</fullName>
    </submittedName>
</protein>
<feature type="region of interest" description="Disordered" evidence="2">
    <location>
        <begin position="797"/>
        <end position="841"/>
    </location>
</feature>
<dbReference type="HOGENOM" id="CLU_015403_0_0_1"/>
<evidence type="ECO:0000313" key="4">
    <source>
        <dbReference type="Proteomes" id="UP000008672"/>
    </source>
</evidence>
<accession>H3AEN9</accession>
<feature type="region of interest" description="Disordered" evidence="2">
    <location>
        <begin position="324"/>
        <end position="350"/>
    </location>
</feature>
<feature type="region of interest" description="Disordered" evidence="2">
    <location>
        <begin position="734"/>
        <end position="775"/>
    </location>
</feature>
<dbReference type="Ensembl" id="ENSLACT00000008176.1">
    <property type="protein sequence ID" value="ENSLACP00000008110.1"/>
    <property type="gene ID" value="ENSLACG00000007180.1"/>
</dbReference>
<dbReference type="FunCoup" id="H3AEN9">
    <property type="interactions" value="837"/>
</dbReference>
<dbReference type="GeneTree" id="ENSGT00390000017916"/>
<dbReference type="EMBL" id="AFYH01086731">
    <property type="status" value="NOT_ANNOTATED_CDS"/>
    <property type="molecule type" value="Genomic_DNA"/>
</dbReference>
<keyword evidence="1" id="KW-0175">Coiled coil</keyword>
<organism evidence="3 4">
    <name type="scientific">Latimeria chalumnae</name>
    <name type="common">Coelacanth</name>
    <dbReference type="NCBI Taxonomy" id="7897"/>
    <lineage>
        <taxon>Eukaryota</taxon>
        <taxon>Metazoa</taxon>
        <taxon>Chordata</taxon>
        <taxon>Craniata</taxon>
        <taxon>Vertebrata</taxon>
        <taxon>Euteleostomi</taxon>
        <taxon>Coelacanthiformes</taxon>
        <taxon>Coelacanthidae</taxon>
        <taxon>Latimeria</taxon>
    </lineage>
</organism>
<feature type="compositionally biased region" description="Basic and acidic residues" evidence="2">
    <location>
        <begin position="75"/>
        <end position="100"/>
    </location>
</feature>
<evidence type="ECO:0000313" key="3">
    <source>
        <dbReference type="Ensembl" id="ENSLACP00000008110.1"/>
    </source>
</evidence>
<proteinExistence type="predicted"/>
<dbReference type="EMBL" id="AFYH01086729">
    <property type="status" value="NOT_ANNOTATED_CDS"/>
    <property type="molecule type" value="Genomic_DNA"/>
</dbReference>
<dbReference type="STRING" id="7897.ENSLACP00000008110"/>
<reference evidence="3" key="3">
    <citation type="submission" date="2025-09" db="UniProtKB">
        <authorList>
            <consortium name="Ensembl"/>
        </authorList>
    </citation>
    <scope>IDENTIFICATION</scope>
</reference>
<dbReference type="EMBL" id="AFYH01086726">
    <property type="status" value="NOT_ANNOTATED_CDS"/>
    <property type="molecule type" value="Genomic_DNA"/>
</dbReference>
<evidence type="ECO:0000256" key="2">
    <source>
        <dbReference type="SAM" id="MobiDB-lite"/>
    </source>
</evidence>
<gene>
    <name evidence="3" type="primary">CCDC14</name>
</gene>
<dbReference type="EMBL" id="AFYH01086727">
    <property type="status" value="NOT_ANNOTATED_CDS"/>
    <property type="molecule type" value="Genomic_DNA"/>
</dbReference>
<dbReference type="Pfam" id="PF15254">
    <property type="entry name" value="CCDC14"/>
    <property type="match status" value="1"/>
</dbReference>
<feature type="compositionally biased region" description="Polar residues" evidence="2">
    <location>
        <begin position="801"/>
        <end position="815"/>
    </location>
</feature>
<dbReference type="eggNOG" id="ENOG502R84N">
    <property type="taxonomic scope" value="Eukaryota"/>
</dbReference>
<dbReference type="InParanoid" id="H3AEN9"/>
<dbReference type="EMBL" id="AFYH01086730">
    <property type="status" value="NOT_ANNOTATED_CDS"/>
    <property type="molecule type" value="Genomic_DNA"/>
</dbReference>
<reference evidence="3" key="2">
    <citation type="submission" date="2025-08" db="UniProtKB">
        <authorList>
            <consortium name="Ensembl"/>
        </authorList>
    </citation>
    <scope>IDENTIFICATION</scope>
</reference>
<dbReference type="Bgee" id="ENSLACG00000007180">
    <property type="expression patterns" value="Expressed in pectoral fin and 6 other cell types or tissues"/>
</dbReference>
<sequence>FFKTNKKQKQVISSGRLTGPAKIQNGKKRAAIRKASAASVDSGYSLYSTDSEDQTTYVHCRNGCSRVGAPRTRLRCKDSNPETRKSSGAENKGKGDGLKKKEPRKKIPTAHVQKETVSTAERKITPGAGQQAGSSNASQSQNIQAIQIPYSQHSPPTHLAPSEHVQTQMSLMDTHAQVYDGTGSSAQPCYTALDPGQQGATLFNYRLPTSTPTLSPQRLANPLIIQNSILQSASTNLYNQQAPQIGEVGVPPFHSVPAPGIPSSHPIGTASTVPSYGGGANAKLSREQQLKEKQFLLCIQQHLAQLRHSEPDGQQVNFQALRQVPGQVESSEESSAPERSDAAVSEEEEDDLQLLDLTPVKDTSCQTSFDVKKRSPNKTVQKVKTVKYLLGELKALVVDQDLYEFESLIKNLHALAFLLPSVKLSITVTVHSALSFFEMQGEISCLYRRLRILNQQLRERERAEKDSRSGDNNFELLSLQSMNMMLQTQVKESEKGLEQLRKKDEELLQVMDGQKEENKRLLKLIQEKEQELVQGRQQCEMDTVRVRKEVDDALVKMKTFQFRLESSEKENQILGITLRQRDAEVNRLRELTRTLQNSMAKLLSDLRVDSVRGKTEYSLTKSLLEAYESPLQHDPALDRSNGLIANYLKKLEKEPLLTNGDVGSSIKTRGIEAPNALYNHNTTSGDPAEPYQSNLLFSEKRSSPMVWRNLSRQSIETESDSCTLGEGHKLDETTYIPLSNDTPGTRKHRAAIQSSKASKKLDCGNGISDSQQFNGYTNGSLPLGRLEDVEEILSGKLPASPSLQEKNPMENSSPARTRAPVPEAEHLETSATHPKTGVHLPRERISVVDSSFSNFDCGSMQSDWSTSSVSTFRSCDEQDFRNGLAALDADIARLQRTLHSDLLKR</sequence>
<name>H3AEN9_LATCH</name>
<dbReference type="InterPro" id="IPR029343">
    <property type="entry name" value="CCDC14"/>
</dbReference>
<reference evidence="4" key="1">
    <citation type="submission" date="2011-08" db="EMBL/GenBank/DDBJ databases">
        <title>The draft genome of Latimeria chalumnae.</title>
        <authorList>
            <person name="Di Palma F."/>
            <person name="Alfoldi J."/>
            <person name="Johnson J."/>
            <person name="Berlin A."/>
            <person name="Gnerre S."/>
            <person name="Jaffe D."/>
            <person name="MacCallum I."/>
            <person name="Young S."/>
            <person name="Walker B.J."/>
            <person name="Lander E."/>
            <person name="Lindblad-Toh K."/>
        </authorList>
    </citation>
    <scope>NUCLEOTIDE SEQUENCE [LARGE SCALE GENOMIC DNA]</scope>
    <source>
        <strain evidence="4">Wild caught</strain>
    </source>
</reference>
<evidence type="ECO:0000256" key="1">
    <source>
        <dbReference type="SAM" id="Coils"/>
    </source>
</evidence>
<dbReference type="EMBL" id="AFYH01086728">
    <property type="status" value="NOT_ANNOTATED_CDS"/>
    <property type="molecule type" value="Genomic_DNA"/>
</dbReference>
<dbReference type="AlphaFoldDB" id="H3AEN9"/>
<feature type="compositionally biased region" description="Low complexity" evidence="2">
    <location>
        <begin position="127"/>
        <end position="141"/>
    </location>
</feature>
<dbReference type="OMA" id="GTHIRKI"/>